<dbReference type="AlphaFoldDB" id="A0A8T2LL54"/>
<gene>
    <name evidence="4" type="primary">BTG1</name>
    <name evidence="4" type="ORF">AMEX_G16640</name>
</gene>
<proteinExistence type="inferred from homology"/>
<dbReference type="Gene3D" id="3.90.640.90">
    <property type="entry name" value="Anti-proliferative protein, N-terminal domain"/>
    <property type="match status" value="1"/>
</dbReference>
<keyword evidence="2" id="KW-0812">Transmembrane</keyword>
<dbReference type="InterPro" id="IPR036054">
    <property type="entry name" value="BTG-like_sf"/>
</dbReference>
<feature type="domain" description="Anti-proliferative protein" evidence="3">
    <location>
        <begin position="174"/>
        <end position="193"/>
    </location>
</feature>
<evidence type="ECO:0000313" key="4">
    <source>
        <dbReference type="EMBL" id="KAG9269591.1"/>
    </source>
</evidence>
<accession>A0A8T2LL54</accession>
<dbReference type="PANTHER" id="PTHR22978:SF40">
    <property type="entry name" value="ANTI-PROLIFERATIVE PROTEIN DOMAIN-CONTAINING PROTEIN"/>
    <property type="match status" value="1"/>
</dbReference>
<comment type="caution">
    <text evidence="4">The sequence shown here is derived from an EMBL/GenBank/DDBJ whole genome shotgun (WGS) entry which is preliminary data.</text>
</comment>
<comment type="similarity">
    <text evidence="1">Belongs to the BTG family.</text>
</comment>
<dbReference type="SMART" id="SM00099">
    <property type="entry name" value="btg1"/>
    <property type="match status" value="1"/>
</dbReference>
<evidence type="ECO:0000256" key="2">
    <source>
        <dbReference type="SAM" id="Phobius"/>
    </source>
</evidence>
<dbReference type="PRINTS" id="PR00310">
    <property type="entry name" value="ANTIPRLFBTG1"/>
</dbReference>
<evidence type="ECO:0000313" key="5">
    <source>
        <dbReference type="Proteomes" id="UP000752171"/>
    </source>
</evidence>
<dbReference type="Pfam" id="PF07742">
    <property type="entry name" value="BTG"/>
    <property type="match status" value="1"/>
</dbReference>
<feature type="transmembrane region" description="Helical" evidence="2">
    <location>
        <begin position="63"/>
        <end position="83"/>
    </location>
</feature>
<dbReference type="InterPro" id="IPR033332">
    <property type="entry name" value="BTG"/>
</dbReference>
<dbReference type="GO" id="GO:0005737">
    <property type="term" value="C:cytoplasm"/>
    <property type="evidence" value="ECO:0007669"/>
    <property type="project" value="TreeGrafter"/>
</dbReference>
<protein>
    <submittedName>
        <fullName evidence="4">Protein BTG1-like</fullName>
    </submittedName>
</protein>
<dbReference type="OrthoDB" id="19928at2759"/>
<dbReference type="GO" id="GO:0008285">
    <property type="term" value="P:negative regulation of cell population proliferation"/>
    <property type="evidence" value="ECO:0007669"/>
    <property type="project" value="TreeGrafter"/>
</dbReference>
<reference evidence="4 5" key="1">
    <citation type="submission" date="2021-07" db="EMBL/GenBank/DDBJ databases">
        <authorList>
            <person name="Imarazene B."/>
            <person name="Zahm M."/>
            <person name="Klopp C."/>
            <person name="Cabau C."/>
            <person name="Beille S."/>
            <person name="Jouanno E."/>
            <person name="Castinel A."/>
            <person name="Lluch J."/>
            <person name="Gil L."/>
            <person name="Kuchtly C."/>
            <person name="Lopez Roques C."/>
            <person name="Donnadieu C."/>
            <person name="Parrinello H."/>
            <person name="Journot L."/>
            <person name="Du K."/>
            <person name="Schartl M."/>
            <person name="Retaux S."/>
            <person name="Guiguen Y."/>
        </authorList>
    </citation>
    <scope>NUCLEOTIDE SEQUENCE [LARGE SCALE GENOMIC DNA]</scope>
    <source>
        <strain evidence="4">Pach_M1</strain>
        <tissue evidence="4">Testis</tissue>
    </source>
</reference>
<dbReference type="InterPro" id="IPR002087">
    <property type="entry name" value="Anti_prolifrtn"/>
</dbReference>
<dbReference type="PANTHER" id="PTHR22978">
    <property type="entry name" value="B-CELL TRANSLOCATION GENE"/>
    <property type="match status" value="1"/>
</dbReference>
<keyword evidence="2" id="KW-0472">Membrane</keyword>
<keyword evidence="2" id="KW-1133">Transmembrane helix</keyword>
<organism evidence="4 5">
    <name type="scientific">Astyanax mexicanus</name>
    <name type="common">Blind cave fish</name>
    <name type="synonym">Astyanax fasciatus mexicanus</name>
    <dbReference type="NCBI Taxonomy" id="7994"/>
    <lineage>
        <taxon>Eukaryota</taxon>
        <taxon>Metazoa</taxon>
        <taxon>Chordata</taxon>
        <taxon>Craniata</taxon>
        <taxon>Vertebrata</taxon>
        <taxon>Euteleostomi</taxon>
        <taxon>Actinopterygii</taxon>
        <taxon>Neopterygii</taxon>
        <taxon>Teleostei</taxon>
        <taxon>Ostariophysi</taxon>
        <taxon>Characiformes</taxon>
        <taxon>Characoidei</taxon>
        <taxon>Acestrorhamphidae</taxon>
        <taxon>Acestrorhamphinae</taxon>
        <taxon>Astyanax</taxon>
    </lineage>
</organism>
<evidence type="ECO:0000256" key="1">
    <source>
        <dbReference type="ARBA" id="ARBA00007989"/>
    </source>
</evidence>
<sequence length="230" mass="25854">MCFGTAAFVTYARVLIQCNDRTESTTAKLLQERLRAPALNHSQQLINSECVITPAVRRNTDNLFYSLVASGFIFVFVLLKKLLVYQMKTEVSKAADFVTSLVRITGLLTEEQLHHFCHSLEETLLEHYQHHWFPQAPCRGSGYRCIRINHKMDPLIGKAACTTGLTREQLFSLLPRELTVWVDPYEVSYRIGEDGSTCVLSTYNGPSCKGALTTGRSSPSEQINMMTVLG</sequence>
<dbReference type="Proteomes" id="UP000752171">
    <property type="component" value="Unassembled WGS sequence"/>
</dbReference>
<evidence type="ECO:0000259" key="3">
    <source>
        <dbReference type="PROSITE" id="PS01203"/>
    </source>
</evidence>
<dbReference type="GO" id="GO:0005634">
    <property type="term" value="C:nucleus"/>
    <property type="evidence" value="ECO:0007669"/>
    <property type="project" value="TreeGrafter"/>
</dbReference>
<dbReference type="PROSITE" id="PS01203">
    <property type="entry name" value="BTG_2"/>
    <property type="match status" value="1"/>
</dbReference>
<name>A0A8T2LL54_ASTMX</name>
<dbReference type="EMBL" id="JAICCE010000013">
    <property type="protein sequence ID" value="KAG9269591.1"/>
    <property type="molecule type" value="Genomic_DNA"/>
</dbReference>
<dbReference type="SUPFAM" id="SSF160696">
    <property type="entry name" value="BTG domain-like"/>
    <property type="match status" value="1"/>
</dbReference>